<accession>A0A6S6SDE2</accession>
<dbReference type="GO" id="GO:0071555">
    <property type="term" value="P:cell wall organization"/>
    <property type="evidence" value="ECO:0007669"/>
    <property type="project" value="UniProtKB-KW"/>
</dbReference>
<keyword evidence="6" id="KW-0224">Dipeptidase</keyword>
<dbReference type="SUPFAM" id="SSF55166">
    <property type="entry name" value="Hedgehog/DD-peptidase"/>
    <property type="match status" value="1"/>
</dbReference>
<dbReference type="GO" id="GO:0160237">
    <property type="term" value="F:D-Ala-D-Ala dipeptidase activity"/>
    <property type="evidence" value="ECO:0007669"/>
    <property type="project" value="UniProtKB-EC"/>
</dbReference>
<proteinExistence type="predicted"/>
<dbReference type="Gene3D" id="3.30.1380.10">
    <property type="match status" value="1"/>
</dbReference>
<dbReference type="InterPro" id="IPR009045">
    <property type="entry name" value="Zn_M74/Hedgehog-like"/>
</dbReference>
<evidence type="ECO:0000256" key="6">
    <source>
        <dbReference type="ARBA" id="ARBA00022997"/>
    </source>
</evidence>
<protein>
    <recommendedName>
        <fullName evidence="10">D-Ala-D-Ala dipeptidase</fullName>
    </recommendedName>
</protein>
<reference evidence="9" key="1">
    <citation type="submission" date="2020-01" db="EMBL/GenBank/DDBJ databases">
        <authorList>
            <person name="Meier V. D."/>
            <person name="Meier V D."/>
        </authorList>
    </citation>
    <scope>NUCLEOTIDE SEQUENCE</scope>
    <source>
        <strain evidence="9">HLG_WM_MAG_03</strain>
    </source>
</reference>
<evidence type="ECO:0000256" key="8">
    <source>
        <dbReference type="ARBA" id="ARBA00023316"/>
    </source>
</evidence>
<organism evidence="9">
    <name type="scientific">uncultured Sulfurovum sp</name>
    <dbReference type="NCBI Taxonomy" id="269237"/>
    <lineage>
        <taxon>Bacteria</taxon>
        <taxon>Pseudomonadati</taxon>
        <taxon>Campylobacterota</taxon>
        <taxon>Epsilonproteobacteria</taxon>
        <taxon>Campylobacterales</taxon>
        <taxon>Sulfurovaceae</taxon>
        <taxon>Sulfurovum</taxon>
        <taxon>environmental samples</taxon>
    </lineage>
</organism>
<gene>
    <name evidence="9" type="ORF">HELGO_WM34517</name>
</gene>
<evidence type="ECO:0000313" key="9">
    <source>
        <dbReference type="EMBL" id="CAA6803024.1"/>
    </source>
</evidence>
<dbReference type="GO" id="GO:0046872">
    <property type="term" value="F:metal ion binding"/>
    <property type="evidence" value="ECO:0007669"/>
    <property type="project" value="UniProtKB-KW"/>
</dbReference>
<keyword evidence="7" id="KW-0482">Metalloprotease</keyword>
<dbReference type="EMBL" id="CACVAR010000109">
    <property type="protein sequence ID" value="CAA6803024.1"/>
    <property type="molecule type" value="Genomic_DNA"/>
</dbReference>
<keyword evidence="4" id="KW-0378">Hydrolase</keyword>
<keyword evidence="3" id="KW-0479">Metal-binding</keyword>
<evidence type="ECO:0000256" key="5">
    <source>
        <dbReference type="ARBA" id="ARBA00022833"/>
    </source>
</evidence>
<keyword evidence="2" id="KW-0645">Protease</keyword>
<keyword evidence="8" id="KW-0961">Cell wall biogenesis/degradation</keyword>
<dbReference type="Pfam" id="PF01427">
    <property type="entry name" value="Peptidase_M15"/>
    <property type="match status" value="1"/>
</dbReference>
<dbReference type="AlphaFoldDB" id="A0A6S6SDE2"/>
<evidence type="ECO:0000256" key="3">
    <source>
        <dbReference type="ARBA" id="ARBA00022723"/>
    </source>
</evidence>
<evidence type="ECO:0000256" key="4">
    <source>
        <dbReference type="ARBA" id="ARBA00022801"/>
    </source>
</evidence>
<dbReference type="GO" id="GO:0008237">
    <property type="term" value="F:metallopeptidase activity"/>
    <property type="evidence" value="ECO:0007669"/>
    <property type="project" value="UniProtKB-KW"/>
</dbReference>
<sequence length="33" mass="4255">MLKHGFKSYAEEWWHFTLKNEPYKNRYFNFNVE</sequence>
<evidence type="ECO:0000256" key="7">
    <source>
        <dbReference type="ARBA" id="ARBA00023049"/>
    </source>
</evidence>
<comment type="catalytic activity">
    <reaction evidence="1">
        <text>D-alanyl-D-alanine + H2O = 2 D-alanine</text>
        <dbReference type="Rhea" id="RHEA:20661"/>
        <dbReference type="ChEBI" id="CHEBI:15377"/>
        <dbReference type="ChEBI" id="CHEBI:57416"/>
        <dbReference type="ChEBI" id="CHEBI:57822"/>
        <dbReference type="EC" id="3.4.13.22"/>
    </reaction>
</comment>
<evidence type="ECO:0008006" key="10">
    <source>
        <dbReference type="Google" id="ProtNLM"/>
    </source>
</evidence>
<dbReference type="GO" id="GO:0006508">
    <property type="term" value="P:proteolysis"/>
    <property type="evidence" value="ECO:0007669"/>
    <property type="project" value="UniProtKB-KW"/>
</dbReference>
<name>A0A6S6SDE2_9BACT</name>
<evidence type="ECO:0000256" key="1">
    <source>
        <dbReference type="ARBA" id="ARBA00001362"/>
    </source>
</evidence>
<evidence type="ECO:0000256" key="2">
    <source>
        <dbReference type="ARBA" id="ARBA00022670"/>
    </source>
</evidence>
<keyword evidence="5" id="KW-0862">Zinc</keyword>
<dbReference type="InterPro" id="IPR000755">
    <property type="entry name" value="A_A_dipeptidase"/>
</dbReference>